<comment type="caution">
    <text evidence="1">The sequence shown here is derived from an EMBL/GenBank/DDBJ whole genome shotgun (WGS) entry which is preliminary data.</text>
</comment>
<evidence type="ECO:0000313" key="1">
    <source>
        <dbReference type="EMBL" id="KAF4972541.1"/>
    </source>
</evidence>
<dbReference type="AlphaFoldDB" id="A0A8H4XFQ4"/>
<reference evidence="1" key="1">
    <citation type="journal article" date="2020" name="BMC Genomics">
        <title>Correction to: Identification and distribution of gene clusters required for synthesis of sphingolipid metabolism inhibitors in diverse species of the filamentous fungus Fusarium.</title>
        <authorList>
            <person name="Kim H.S."/>
            <person name="Lohmar J.M."/>
            <person name="Busman M."/>
            <person name="Brown D.W."/>
            <person name="Naumann T.A."/>
            <person name="Divon H.H."/>
            <person name="Lysoe E."/>
            <person name="Uhlig S."/>
            <person name="Proctor R.H."/>
        </authorList>
    </citation>
    <scope>NUCLEOTIDE SEQUENCE</scope>
    <source>
        <strain evidence="1">NRRL 20472</strain>
    </source>
</reference>
<accession>A0A8H4XFQ4</accession>
<sequence>MTPPLPTSESHVYLRPRCGICGIIFELGERFVAMSWERGSEPKTTKTLPQHPIVRLTLDAFGIQRIERLSAYSDRIGEKSSSDSRVFAFIDERFVDRRIGVLEPRVFNTLEDAKISNAVLGRARLQFHDKLHGPWIWNTPSPAIRTISTQSGDPEPAVTVYHTIGRISPVEPALLQAFGSTYERLSEAELKSLHPNDYRLHMYTIMGDKWTAQFRTVSLSHTTGLTFFYRPGKVYSIHSHTVAEPSAVRAFERLPREIRQEVLWVYVPVPPGDRIMAMGQGDRGAIIMDCTFVIRTKLAGDTIIGPIQFHYYNSYSFLDSPPVALVLSEGSVGSVSSFGVMIGNDSNADKFVILPKPRRRIRDRHLDCLQSVAPLEDIIQVQVFLSQKNGSCIGLLLYYENGAQRTLGQCRIGVDPFETHRQPTQICFKSATFADPISEIRKEIAAFDCTREQFHSHIDDDWKCCPLKGNLEVWFNDEEFRVTYIETPPP</sequence>
<dbReference type="Proteomes" id="UP000622797">
    <property type="component" value="Unassembled WGS sequence"/>
</dbReference>
<dbReference type="EMBL" id="JABEXW010000054">
    <property type="protein sequence ID" value="KAF4972541.1"/>
    <property type="molecule type" value="Genomic_DNA"/>
</dbReference>
<gene>
    <name evidence="1" type="ORF">FSARC_928</name>
</gene>
<protein>
    <submittedName>
        <fullName evidence="1">Uncharacterized protein</fullName>
    </submittedName>
</protein>
<proteinExistence type="predicted"/>
<organism evidence="1 2">
    <name type="scientific">Fusarium sarcochroum</name>
    <dbReference type="NCBI Taxonomy" id="1208366"/>
    <lineage>
        <taxon>Eukaryota</taxon>
        <taxon>Fungi</taxon>
        <taxon>Dikarya</taxon>
        <taxon>Ascomycota</taxon>
        <taxon>Pezizomycotina</taxon>
        <taxon>Sordariomycetes</taxon>
        <taxon>Hypocreomycetidae</taxon>
        <taxon>Hypocreales</taxon>
        <taxon>Nectriaceae</taxon>
        <taxon>Fusarium</taxon>
        <taxon>Fusarium lateritium species complex</taxon>
    </lineage>
</organism>
<evidence type="ECO:0000313" key="2">
    <source>
        <dbReference type="Proteomes" id="UP000622797"/>
    </source>
</evidence>
<dbReference type="OrthoDB" id="4763081at2759"/>
<name>A0A8H4XFQ4_9HYPO</name>
<reference evidence="1" key="2">
    <citation type="submission" date="2020-05" db="EMBL/GenBank/DDBJ databases">
        <authorList>
            <person name="Kim H.-S."/>
            <person name="Proctor R.H."/>
            <person name="Brown D.W."/>
        </authorList>
    </citation>
    <scope>NUCLEOTIDE SEQUENCE</scope>
    <source>
        <strain evidence="1">NRRL 20472</strain>
    </source>
</reference>
<keyword evidence="2" id="KW-1185">Reference proteome</keyword>